<evidence type="ECO:0000313" key="1">
    <source>
        <dbReference type="EMBL" id="KAG5594674.1"/>
    </source>
</evidence>
<proteinExistence type="predicted"/>
<comment type="caution">
    <text evidence="1">The sequence shown here is derived from an EMBL/GenBank/DDBJ whole genome shotgun (WGS) entry which is preliminary data.</text>
</comment>
<dbReference type="PANTHER" id="PTHR33116">
    <property type="entry name" value="REVERSE TRANSCRIPTASE ZINC-BINDING DOMAIN-CONTAINING PROTEIN-RELATED-RELATED"/>
    <property type="match status" value="1"/>
</dbReference>
<name>A0A9J5Y3X2_SOLCO</name>
<dbReference type="EMBL" id="JACXVP010000007">
    <property type="protein sequence ID" value="KAG5594674.1"/>
    <property type="molecule type" value="Genomic_DNA"/>
</dbReference>
<protein>
    <submittedName>
        <fullName evidence="1">Uncharacterized protein</fullName>
    </submittedName>
</protein>
<dbReference type="AlphaFoldDB" id="A0A9J5Y3X2"/>
<keyword evidence="2" id="KW-1185">Reference proteome</keyword>
<accession>A0A9J5Y3X2</accession>
<sequence>MAHELIQSYSRKLISLRSMLKWKALNRKNIIKITSWTATKLSYVGRVHLVTTMVLKIVEVYCKSYIRSGTNKITKRVLVSWRKMCLPKAVGGHLFDLRILNKVIVTKMCWYLANKQDRLWIIWIHAYYVRGKKIQNFPTSQHASWMVTKILEEQCNESKENHLLSRA</sequence>
<reference evidence="1 2" key="1">
    <citation type="submission" date="2020-09" db="EMBL/GenBank/DDBJ databases">
        <title>De no assembly of potato wild relative species, Solanum commersonii.</title>
        <authorList>
            <person name="Cho K."/>
        </authorList>
    </citation>
    <scope>NUCLEOTIDE SEQUENCE [LARGE SCALE GENOMIC DNA]</scope>
    <source>
        <strain evidence="1">LZ3.2</strain>
        <tissue evidence="1">Leaf</tissue>
    </source>
</reference>
<gene>
    <name evidence="1" type="ORF">H5410_035906</name>
</gene>
<dbReference type="OrthoDB" id="913431at2759"/>
<dbReference type="PANTHER" id="PTHR33116:SF66">
    <property type="entry name" value="REVERSE TRANSCRIPTASE ZINC-BINDING DOMAIN-CONTAINING PROTEIN"/>
    <property type="match status" value="1"/>
</dbReference>
<dbReference type="Proteomes" id="UP000824120">
    <property type="component" value="Chromosome 7"/>
</dbReference>
<organism evidence="1 2">
    <name type="scientific">Solanum commersonii</name>
    <name type="common">Commerson's wild potato</name>
    <name type="synonym">Commerson's nightshade</name>
    <dbReference type="NCBI Taxonomy" id="4109"/>
    <lineage>
        <taxon>Eukaryota</taxon>
        <taxon>Viridiplantae</taxon>
        <taxon>Streptophyta</taxon>
        <taxon>Embryophyta</taxon>
        <taxon>Tracheophyta</taxon>
        <taxon>Spermatophyta</taxon>
        <taxon>Magnoliopsida</taxon>
        <taxon>eudicotyledons</taxon>
        <taxon>Gunneridae</taxon>
        <taxon>Pentapetalae</taxon>
        <taxon>asterids</taxon>
        <taxon>lamiids</taxon>
        <taxon>Solanales</taxon>
        <taxon>Solanaceae</taxon>
        <taxon>Solanoideae</taxon>
        <taxon>Solaneae</taxon>
        <taxon>Solanum</taxon>
    </lineage>
</organism>
<evidence type="ECO:0000313" key="2">
    <source>
        <dbReference type="Proteomes" id="UP000824120"/>
    </source>
</evidence>